<protein>
    <recommendedName>
        <fullName evidence="13">Acyl carrier protein</fullName>
    </recommendedName>
</protein>
<evidence type="ECO:0000256" key="4">
    <source>
        <dbReference type="ARBA" id="ARBA00022450"/>
    </source>
</evidence>
<dbReference type="GO" id="GO:0000035">
    <property type="term" value="F:acyl binding"/>
    <property type="evidence" value="ECO:0007669"/>
    <property type="project" value="TreeGrafter"/>
</dbReference>
<dbReference type="InterPro" id="IPR009081">
    <property type="entry name" value="PP-bd_ACP"/>
</dbReference>
<evidence type="ECO:0000256" key="10">
    <source>
        <dbReference type="ARBA" id="ARBA00023098"/>
    </source>
</evidence>
<evidence type="ECO:0000256" key="2">
    <source>
        <dbReference type="ARBA" id="ARBA00010930"/>
    </source>
</evidence>
<keyword evidence="8" id="KW-0809">Transit peptide</keyword>
<evidence type="ECO:0000256" key="12">
    <source>
        <dbReference type="ARBA" id="ARBA00023160"/>
    </source>
</evidence>
<dbReference type="Proteomes" id="UP001201812">
    <property type="component" value="Unassembled WGS sequence"/>
</dbReference>
<proteinExistence type="inferred from homology"/>
<evidence type="ECO:0000256" key="3">
    <source>
        <dbReference type="ARBA" id="ARBA00022448"/>
    </source>
</evidence>
<evidence type="ECO:0000256" key="6">
    <source>
        <dbReference type="ARBA" id="ARBA00022553"/>
    </source>
</evidence>
<dbReference type="GO" id="GO:0005739">
    <property type="term" value="C:mitochondrion"/>
    <property type="evidence" value="ECO:0007669"/>
    <property type="project" value="UniProtKB-SubCell"/>
</dbReference>
<dbReference type="PANTHER" id="PTHR20863:SF28">
    <property type="entry name" value="ACYL CARRIER PROTEIN, MITOCHONDRIAL"/>
    <property type="match status" value="1"/>
</dbReference>
<keyword evidence="9" id="KW-0249">Electron transport</keyword>
<dbReference type="SUPFAM" id="SSF47336">
    <property type="entry name" value="ACP-like"/>
    <property type="match status" value="1"/>
</dbReference>
<keyword evidence="11" id="KW-0496">Mitochondrion</keyword>
<comment type="function">
    <text evidence="13">Carrier of the growing fatty acid chain in fatty acid biosynthesis.</text>
</comment>
<keyword evidence="6" id="KW-0597">Phosphoprotein</keyword>
<evidence type="ECO:0000256" key="5">
    <source>
        <dbReference type="ARBA" id="ARBA00022516"/>
    </source>
</evidence>
<dbReference type="InterPro" id="IPR036736">
    <property type="entry name" value="ACP-like_sf"/>
</dbReference>
<dbReference type="EMBL" id="JAKKPZ010000008">
    <property type="protein sequence ID" value="KAI1718093.1"/>
    <property type="molecule type" value="Genomic_DNA"/>
</dbReference>
<evidence type="ECO:0000313" key="15">
    <source>
        <dbReference type="EMBL" id="KAI1718093.1"/>
    </source>
</evidence>
<keyword evidence="3" id="KW-0813">Transport</keyword>
<feature type="domain" description="Carrier" evidence="14">
    <location>
        <begin position="86"/>
        <end position="161"/>
    </location>
</feature>
<keyword evidence="5 13" id="KW-0444">Lipid biosynthesis</keyword>
<dbReference type="GO" id="GO:0000036">
    <property type="term" value="F:acyl carrier activity"/>
    <property type="evidence" value="ECO:0007669"/>
    <property type="project" value="TreeGrafter"/>
</dbReference>
<accession>A0AAD4NB15</accession>
<dbReference type="PANTHER" id="PTHR20863">
    <property type="entry name" value="ACYL CARRIER PROTEIN"/>
    <property type="match status" value="1"/>
</dbReference>
<keyword evidence="7" id="KW-0276">Fatty acid metabolism</keyword>
<dbReference type="InterPro" id="IPR003231">
    <property type="entry name" value="ACP"/>
</dbReference>
<dbReference type="PROSITE" id="PS50075">
    <property type="entry name" value="CARRIER"/>
    <property type="match status" value="1"/>
</dbReference>
<evidence type="ECO:0000256" key="1">
    <source>
        <dbReference type="ARBA" id="ARBA00004173"/>
    </source>
</evidence>
<organism evidence="15 16">
    <name type="scientific">Ditylenchus destructor</name>
    <dbReference type="NCBI Taxonomy" id="166010"/>
    <lineage>
        <taxon>Eukaryota</taxon>
        <taxon>Metazoa</taxon>
        <taxon>Ecdysozoa</taxon>
        <taxon>Nematoda</taxon>
        <taxon>Chromadorea</taxon>
        <taxon>Rhabditida</taxon>
        <taxon>Tylenchina</taxon>
        <taxon>Tylenchomorpha</taxon>
        <taxon>Sphaerularioidea</taxon>
        <taxon>Anguinidae</taxon>
        <taxon>Anguininae</taxon>
        <taxon>Ditylenchus</taxon>
    </lineage>
</organism>
<gene>
    <name evidence="15" type="ORF">DdX_06507</name>
</gene>
<evidence type="ECO:0000256" key="9">
    <source>
        <dbReference type="ARBA" id="ARBA00022982"/>
    </source>
</evidence>
<evidence type="ECO:0000313" key="16">
    <source>
        <dbReference type="Proteomes" id="UP001201812"/>
    </source>
</evidence>
<keyword evidence="12 13" id="KW-0275">Fatty acid biosynthesis</keyword>
<comment type="subcellular location">
    <subcellularLocation>
        <location evidence="1">Mitochondrion</location>
    </subcellularLocation>
</comment>
<name>A0AAD4NB15_9BILA</name>
<keyword evidence="4 13" id="KW-0596">Phosphopantetheine</keyword>
<keyword evidence="10" id="KW-0443">Lipid metabolism</keyword>
<dbReference type="Pfam" id="PF00550">
    <property type="entry name" value="PP-binding"/>
    <property type="match status" value="1"/>
</dbReference>
<comment type="similarity">
    <text evidence="2">Belongs to the acyl carrier protein (ACP) family.</text>
</comment>
<evidence type="ECO:0000256" key="7">
    <source>
        <dbReference type="ARBA" id="ARBA00022832"/>
    </source>
</evidence>
<evidence type="ECO:0000259" key="14">
    <source>
        <dbReference type="PROSITE" id="PS50075"/>
    </source>
</evidence>
<sequence length="165" mass="18743">MYSLRFAKVAGGRIASMSSAKCAQFNNQTASRFNTSSISQLASISNYSNLHSKVQRFNLAYVNCERRQPLTLSSNTKAAHEPHTIKTVHDRVMLICSLYDNIDAEKLTLDSDLYEDMGLGSLDFVELIIVLEDEFFCEIPDGDMDRLKTPRQIAQYLCDKFDVYH</sequence>
<evidence type="ECO:0000256" key="13">
    <source>
        <dbReference type="RuleBase" id="RU000722"/>
    </source>
</evidence>
<dbReference type="AlphaFoldDB" id="A0AAD4NB15"/>
<dbReference type="Gene3D" id="1.10.1200.10">
    <property type="entry name" value="ACP-like"/>
    <property type="match status" value="1"/>
</dbReference>
<reference evidence="15" key="1">
    <citation type="submission" date="2022-01" db="EMBL/GenBank/DDBJ databases">
        <title>Genome Sequence Resource for Two Populations of Ditylenchus destructor, the Migratory Endoparasitic Phytonematode.</title>
        <authorList>
            <person name="Zhang H."/>
            <person name="Lin R."/>
            <person name="Xie B."/>
        </authorList>
    </citation>
    <scope>NUCLEOTIDE SEQUENCE</scope>
    <source>
        <strain evidence="15">BazhouSP</strain>
    </source>
</reference>
<evidence type="ECO:0000256" key="8">
    <source>
        <dbReference type="ARBA" id="ARBA00022946"/>
    </source>
</evidence>
<evidence type="ECO:0000256" key="11">
    <source>
        <dbReference type="ARBA" id="ARBA00023128"/>
    </source>
</evidence>
<keyword evidence="16" id="KW-1185">Reference proteome</keyword>
<comment type="caution">
    <text evidence="15">The sequence shown here is derived from an EMBL/GenBank/DDBJ whole genome shotgun (WGS) entry which is preliminary data.</text>
</comment>